<evidence type="ECO:0008006" key="6">
    <source>
        <dbReference type="Google" id="ProtNLM"/>
    </source>
</evidence>
<evidence type="ECO:0000256" key="1">
    <source>
        <dbReference type="SAM" id="MobiDB-lite"/>
    </source>
</evidence>
<dbReference type="RefSeq" id="WP_134939457.1">
    <property type="nucleotide sequence ID" value="NZ_CP149793.1"/>
</dbReference>
<sequence>MSNINGVSNSPVVTVPRASAPSITPAPTNHLKTSTSEGLVFLLRTSFEKFSDPSEPGVISRESLAKKAYSPEGNSDSIYESQLAREVLERNRLFEQLDGFGEHKQDGKITQESLGAFEAKENGRFSTMNDKDIGRYFFDNFNDFRYLDPLSESYREELGVPTLESAATSSTSGSEKKMFARELLGRPELLEQLGLGYRSARVTRGDVEQALPTIK</sequence>
<protein>
    <recommendedName>
        <fullName evidence="6">Type III secretion effector protein</fullName>
    </recommendedName>
</protein>
<evidence type="ECO:0000313" key="3">
    <source>
        <dbReference type="EMBL" id="NMY12416.1"/>
    </source>
</evidence>
<reference evidence="4 5" key="1">
    <citation type="journal article" date="2020" name="Front. Microbiol.">
        <title>Genetic Organization of the aprX-lipA2 Operon Affects the Proteolytic Potential of Pseudomonas Species in Milk.</title>
        <authorList>
            <person name="Maier C."/>
            <person name="Huptas C."/>
            <person name="von Neubeck M."/>
            <person name="Scherer S."/>
            <person name="Wenning M."/>
            <person name="Lucking G."/>
        </authorList>
    </citation>
    <scope>NUCLEOTIDE SEQUENCE [LARGE SCALE GENOMIC DNA]</scope>
    <source>
        <strain evidence="3 4">DSM 16272</strain>
        <strain evidence="2 5">WS 4671</strain>
    </source>
</reference>
<name>A0A7Y1F3B9_PSEVE</name>
<feature type="compositionally biased region" description="Polar residues" evidence="1">
    <location>
        <begin position="21"/>
        <end position="31"/>
    </location>
</feature>
<evidence type="ECO:0000313" key="2">
    <source>
        <dbReference type="EMBL" id="NMX97970.1"/>
    </source>
</evidence>
<gene>
    <name evidence="3" type="ORF">HBO38_28990</name>
    <name evidence="2" type="ORF">HBO43_15320</name>
</gene>
<feature type="region of interest" description="Disordered" evidence="1">
    <location>
        <begin position="1"/>
        <end position="31"/>
    </location>
</feature>
<dbReference type="Proteomes" id="UP000552560">
    <property type="component" value="Unassembled WGS sequence"/>
</dbReference>
<dbReference type="AlphaFoldDB" id="A0A7Y1F3B9"/>
<evidence type="ECO:0000313" key="4">
    <source>
        <dbReference type="Proteomes" id="UP000537729"/>
    </source>
</evidence>
<evidence type="ECO:0000313" key="5">
    <source>
        <dbReference type="Proteomes" id="UP000552560"/>
    </source>
</evidence>
<proteinExistence type="predicted"/>
<feature type="compositionally biased region" description="Polar residues" evidence="1">
    <location>
        <begin position="1"/>
        <end position="12"/>
    </location>
</feature>
<dbReference type="EMBL" id="JAAQWE010000013">
    <property type="protein sequence ID" value="NMX97970.1"/>
    <property type="molecule type" value="Genomic_DNA"/>
</dbReference>
<dbReference type="EMBL" id="JAAQWG010000058">
    <property type="protein sequence ID" value="NMY12416.1"/>
    <property type="molecule type" value="Genomic_DNA"/>
</dbReference>
<accession>A0A7Y1F3B9</accession>
<comment type="caution">
    <text evidence="2">The sequence shown here is derived from an EMBL/GenBank/DDBJ whole genome shotgun (WGS) entry which is preliminary data.</text>
</comment>
<organism evidence="2 5">
    <name type="scientific">Pseudomonas veronii</name>
    <dbReference type="NCBI Taxonomy" id="76761"/>
    <lineage>
        <taxon>Bacteria</taxon>
        <taxon>Pseudomonadati</taxon>
        <taxon>Pseudomonadota</taxon>
        <taxon>Gammaproteobacteria</taxon>
        <taxon>Pseudomonadales</taxon>
        <taxon>Pseudomonadaceae</taxon>
        <taxon>Pseudomonas</taxon>
    </lineage>
</organism>
<dbReference type="Proteomes" id="UP000537729">
    <property type="component" value="Unassembled WGS sequence"/>
</dbReference>